<dbReference type="HOGENOM" id="CLU_1969088_0_0_7"/>
<evidence type="ECO:0000256" key="1">
    <source>
        <dbReference type="SAM" id="MobiDB-lite"/>
    </source>
</evidence>
<dbReference type="STRING" id="1254432.SCE1572_05970"/>
<organism evidence="2 3">
    <name type="scientific">Sorangium cellulosum So0157-2</name>
    <dbReference type="NCBI Taxonomy" id="1254432"/>
    <lineage>
        <taxon>Bacteria</taxon>
        <taxon>Pseudomonadati</taxon>
        <taxon>Myxococcota</taxon>
        <taxon>Polyangia</taxon>
        <taxon>Polyangiales</taxon>
        <taxon>Polyangiaceae</taxon>
        <taxon>Sorangium</taxon>
    </lineage>
</organism>
<accession>S4XNE4</accession>
<feature type="region of interest" description="Disordered" evidence="1">
    <location>
        <begin position="36"/>
        <end position="104"/>
    </location>
</feature>
<reference evidence="2 3" key="1">
    <citation type="journal article" date="2013" name="Sci. Rep.">
        <title>Extraordinary expansion of a Sorangium cellulosum genome from an alkaline milieu.</title>
        <authorList>
            <person name="Han K."/>
            <person name="Li Z.F."/>
            <person name="Peng R."/>
            <person name="Zhu L.P."/>
            <person name="Zhou T."/>
            <person name="Wang L.G."/>
            <person name="Li S.G."/>
            <person name="Zhang X.B."/>
            <person name="Hu W."/>
            <person name="Wu Z.H."/>
            <person name="Qin N."/>
            <person name="Li Y.Z."/>
        </authorList>
    </citation>
    <scope>NUCLEOTIDE SEQUENCE [LARGE SCALE GENOMIC DNA]</scope>
    <source>
        <strain evidence="2 3">So0157-2</strain>
    </source>
</reference>
<dbReference type="KEGG" id="scu:SCE1572_05970"/>
<dbReference type="AlphaFoldDB" id="S4XNE4"/>
<dbReference type="Proteomes" id="UP000014803">
    <property type="component" value="Chromosome"/>
</dbReference>
<feature type="region of interest" description="Disordered" evidence="1">
    <location>
        <begin position="1"/>
        <end position="24"/>
    </location>
</feature>
<dbReference type="EMBL" id="CP003969">
    <property type="protein sequence ID" value="AGP34079.1"/>
    <property type="molecule type" value="Genomic_DNA"/>
</dbReference>
<protein>
    <submittedName>
        <fullName evidence="2">Uncharacterized protein</fullName>
    </submittedName>
</protein>
<evidence type="ECO:0000313" key="2">
    <source>
        <dbReference type="EMBL" id="AGP34079.1"/>
    </source>
</evidence>
<feature type="compositionally biased region" description="Polar residues" evidence="1">
    <location>
        <begin position="13"/>
        <end position="24"/>
    </location>
</feature>
<feature type="compositionally biased region" description="Low complexity" evidence="1">
    <location>
        <begin position="57"/>
        <end position="80"/>
    </location>
</feature>
<sequence>MGASPAMARATPSPLTRATPSMPTVTWVGFSSPCTSGAGSVACADASARSTSTPIRSATGSGSPSAPAAETSAPSGSPSTYSETMKTSPSATRASTTESTLGKRTCCAIPASRRMPSAVSGFFVRCR</sequence>
<proteinExistence type="predicted"/>
<gene>
    <name evidence="2" type="ORF">SCE1572_05970</name>
</gene>
<name>S4XNE4_SORCE</name>
<evidence type="ECO:0000313" key="3">
    <source>
        <dbReference type="Proteomes" id="UP000014803"/>
    </source>
</evidence>
<feature type="compositionally biased region" description="Polar residues" evidence="1">
    <location>
        <begin position="81"/>
        <end position="102"/>
    </location>
</feature>